<dbReference type="Gene3D" id="2.160.20.10">
    <property type="entry name" value="Single-stranded right-handed beta-helix, Pectin lyase-like"/>
    <property type="match status" value="1"/>
</dbReference>
<accession>A0A8T9MVW7</accession>
<dbReference type="SUPFAM" id="SSF51126">
    <property type="entry name" value="Pectin lyase-like"/>
    <property type="match status" value="1"/>
</dbReference>
<reference evidence="2" key="1">
    <citation type="submission" date="2021-12" db="EMBL/GenBank/DDBJ databases">
        <authorList>
            <person name="Veyrier F.J."/>
        </authorList>
    </citation>
    <scope>NUCLEOTIDE SEQUENCE</scope>
    <source>
        <strain evidence="2">17694</strain>
    </source>
</reference>
<organism evidence="2 3">
    <name type="scientific">Conchiformibius kuhniae</name>
    <dbReference type="NCBI Taxonomy" id="211502"/>
    <lineage>
        <taxon>Bacteria</taxon>
        <taxon>Pseudomonadati</taxon>
        <taxon>Pseudomonadota</taxon>
        <taxon>Betaproteobacteria</taxon>
        <taxon>Neisseriales</taxon>
        <taxon>Neisseriaceae</taxon>
        <taxon>Conchiformibius</taxon>
    </lineage>
</organism>
<dbReference type="Proteomes" id="UP000831534">
    <property type="component" value="Chromosome"/>
</dbReference>
<dbReference type="AlphaFoldDB" id="A0A8T9MVW7"/>
<reference evidence="2" key="2">
    <citation type="journal article" date="2022" name="Res Sq">
        <title>Evolution of multicellular longitudinally dividing oral cavity symbionts (Neisseriaceae).</title>
        <authorList>
            <person name="Nyongesa S."/>
            <person name="Weber P."/>
            <person name="Bernet E."/>
            <person name="Pullido F."/>
            <person name="Nieckarz M."/>
            <person name="Delaby M."/>
            <person name="Nieves C."/>
            <person name="Viehboeck T."/>
            <person name="Krause N."/>
            <person name="Rivera-Millot A."/>
            <person name="Nakamura A."/>
            <person name="Vischer N."/>
            <person name="VanNieuwenhze M."/>
            <person name="Brun Y."/>
            <person name="Cava F."/>
            <person name="Bulgheresi S."/>
            <person name="Veyrier F."/>
        </authorList>
    </citation>
    <scope>NUCLEOTIDE SEQUENCE</scope>
    <source>
        <strain evidence="2">17694</strain>
    </source>
</reference>
<sequence length="97" mass="10300">MAADYVLANPNGITVKDGGFINVSRATLAAARPEVNGGRLEALGFGGNTAAKLDVQGKLGGAVPFWTWLPPKLRLMPMPTWKPQITSTWLPAPAKPF</sequence>
<evidence type="ECO:0000259" key="1">
    <source>
        <dbReference type="Pfam" id="PF05860"/>
    </source>
</evidence>
<dbReference type="InterPro" id="IPR008638">
    <property type="entry name" value="FhaB/CdiA-like_TPS"/>
</dbReference>
<dbReference type="InterPro" id="IPR011050">
    <property type="entry name" value="Pectin_lyase_fold/virulence"/>
</dbReference>
<dbReference type="EMBL" id="CP091521">
    <property type="protein sequence ID" value="UOP05274.1"/>
    <property type="molecule type" value="Genomic_DNA"/>
</dbReference>
<gene>
    <name evidence="2" type="ORF">LVJ77_03420</name>
</gene>
<feature type="domain" description="Filamentous haemagglutinin FhaB/tRNA nuclease CdiA-like TPS" evidence="1">
    <location>
        <begin position="3"/>
        <end position="58"/>
    </location>
</feature>
<evidence type="ECO:0000313" key="3">
    <source>
        <dbReference type="Proteomes" id="UP000831534"/>
    </source>
</evidence>
<proteinExistence type="predicted"/>
<dbReference type="InterPro" id="IPR012334">
    <property type="entry name" value="Pectin_lyas_fold"/>
</dbReference>
<evidence type="ECO:0000313" key="2">
    <source>
        <dbReference type="EMBL" id="UOP05274.1"/>
    </source>
</evidence>
<dbReference type="Pfam" id="PF05860">
    <property type="entry name" value="TPS"/>
    <property type="match status" value="1"/>
</dbReference>
<protein>
    <submittedName>
        <fullName evidence="2">Filamentous hemagglutinin N-terminal domain-containing protein</fullName>
    </submittedName>
</protein>
<name>A0A8T9MVW7_9NEIS</name>
<keyword evidence="3" id="KW-1185">Reference proteome</keyword>